<dbReference type="GO" id="GO:0005737">
    <property type="term" value="C:cytoplasm"/>
    <property type="evidence" value="ECO:0007669"/>
    <property type="project" value="TreeGrafter"/>
</dbReference>
<dbReference type="InterPro" id="IPR002931">
    <property type="entry name" value="Transglutaminase-like"/>
</dbReference>
<feature type="chain" id="PRO_5026234681" evidence="1">
    <location>
        <begin position="23"/>
        <end position="339"/>
    </location>
</feature>
<dbReference type="AlphaFoldDB" id="A0A6G9AM58"/>
<dbReference type="KEGG" id="spib:G8759_12650"/>
<dbReference type="Pfam" id="PF23265">
    <property type="entry name" value="Ig-like_KY"/>
    <property type="match status" value="1"/>
</dbReference>
<dbReference type="PANTHER" id="PTHR46333">
    <property type="entry name" value="CYTOKINESIS PROTEIN 3"/>
    <property type="match status" value="1"/>
</dbReference>
<dbReference type="SMART" id="SM00460">
    <property type="entry name" value="TGc"/>
    <property type="match status" value="1"/>
</dbReference>
<feature type="signal peptide" evidence="1">
    <location>
        <begin position="1"/>
        <end position="22"/>
    </location>
</feature>
<evidence type="ECO:0000259" key="2">
    <source>
        <dbReference type="SMART" id="SM00460"/>
    </source>
</evidence>
<accession>A0A6G9AM58</accession>
<dbReference type="RefSeq" id="WP_167208461.1">
    <property type="nucleotide sequence ID" value="NZ_CP050063.1"/>
</dbReference>
<gene>
    <name evidence="3" type="ORF">G8759_12650</name>
</gene>
<protein>
    <submittedName>
        <fullName evidence="3">Kyphoscoliosis peptidase</fullName>
    </submittedName>
</protein>
<dbReference type="InterPro" id="IPR056564">
    <property type="entry name" value="Ig-like_KY"/>
</dbReference>
<dbReference type="PANTHER" id="PTHR46333:SF2">
    <property type="entry name" value="CYTOKINESIS PROTEIN 3"/>
    <property type="match status" value="1"/>
</dbReference>
<dbReference type="Gene3D" id="3.10.620.30">
    <property type="match status" value="1"/>
</dbReference>
<proteinExistence type="predicted"/>
<dbReference type="InterPro" id="IPR052557">
    <property type="entry name" value="CAP/Cytokinesis_protein"/>
</dbReference>
<keyword evidence="4" id="KW-1185">Reference proteome</keyword>
<reference evidence="3 4" key="1">
    <citation type="submission" date="2020-03" db="EMBL/GenBank/DDBJ databases">
        <authorList>
            <person name="Kim M.K."/>
        </authorList>
    </citation>
    <scope>NUCLEOTIDE SEQUENCE [LARGE SCALE GENOMIC DNA]</scope>
    <source>
        <strain evidence="3 4">BT328</strain>
    </source>
</reference>
<name>A0A6G9AM58_9BACT</name>
<evidence type="ECO:0000256" key="1">
    <source>
        <dbReference type="SAM" id="SignalP"/>
    </source>
</evidence>
<dbReference type="Proteomes" id="UP000501802">
    <property type="component" value="Chromosome"/>
</dbReference>
<feature type="domain" description="Transglutaminase-like" evidence="2">
    <location>
        <begin position="111"/>
        <end position="178"/>
    </location>
</feature>
<dbReference type="Pfam" id="PF01841">
    <property type="entry name" value="Transglut_core"/>
    <property type="match status" value="1"/>
</dbReference>
<sequence length="339" mass="38105">MRNYKIRPLLAFFLLFFSTALTFPTSIGPGIPRPSKYVSIDYTTIDNFARNAPESAAKNLNTLSDYLTSPARTDLAKARSVYAWITSHVRYDESAFSGQRYSSEIDYANRVLRSRKAVCTGFSLLFKHLLGRTGIPVVTIKGYSRTNDSEAGQPIQRVDHEWNAVSLDGDWYLLDIAWAQTTAKPDPNGDLRPNDFFFLTEPLAFAANHFPTDPRWQLLNPTVSKTQFDQFPKVYDAYFRLGFDPEFPKTGLLRTGDALTLSLQNEKDIEFMCSIGQQGGSTATHLPVTIRRSGNTYQLTVPISQRGNSTLYIFAKSKGPRTERVKSYEGIASFTVVKS</sequence>
<dbReference type="EMBL" id="CP050063">
    <property type="protein sequence ID" value="QIP13416.1"/>
    <property type="molecule type" value="Genomic_DNA"/>
</dbReference>
<dbReference type="InterPro" id="IPR038765">
    <property type="entry name" value="Papain-like_cys_pep_sf"/>
</dbReference>
<keyword evidence="1" id="KW-0732">Signal</keyword>
<evidence type="ECO:0000313" key="4">
    <source>
        <dbReference type="Proteomes" id="UP000501802"/>
    </source>
</evidence>
<evidence type="ECO:0000313" key="3">
    <source>
        <dbReference type="EMBL" id="QIP13416.1"/>
    </source>
</evidence>
<organism evidence="3 4">
    <name type="scientific">Spirosoma aureum</name>
    <dbReference type="NCBI Taxonomy" id="2692134"/>
    <lineage>
        <taxon>Bacteria</taxon>
        <taxon>Pseudomonadati</taxon>
        <taxon>Bacteroidota</taxon>
        <taxon>Cytophagia</taxon>
        <taxon>Cytophagales</taxon>
        <taxon>Cytophagaceae</taxon>
        <taxon>Spirosoma</taxon>
    </lineage>
</organism>
<dbReference type="SUPFAM" id="SSF54001">
    <property type="entry name" value="Cysteine proteinases"/>
    <property type="match status" value="1"/>
</dbReference>